<evidence type="ECO:0000256" key="1">
    <source>
        <dbReference type="SAM" id="Coils"/>
    </source>
</evidence>
<dbReference type="Proteomes" id="UP000038040">
    <property type="component" value="Unplaced"/>
</dbReference>
<sequence>MVSRGRCSTGAVRPPRCCGVVGYNGEQGTVLDWCGVSFHQGVVVLWVIMVSRGRCSTGAVRPPRCCGVVGYNGMSSSDESDSSTSLITYFPAIVYNQKSQLSQAEEAVGSMLLDQKKKVSSASRRQALSTVGSNRKLSVTIENNHSGGSELVKSRENTIKKPIIDKIKKKGDLAILKKSLGTMIDNDSKVTGEQFSNYDSKLNKLQATVDDLAQQILSLSEMVKKLINMHLSVDVDEIKFGDKKCSSAVNEQSIFLSSLLAEKENLPVQNDLAAKKWDFIRRRLEQDEDFRRYVDEGIMQFGGDPSLEIIDKMISNNYKTRNNIPSSRHNQECPEEDSPSSIFKTMKVIKKTTVKQTQRDEAPVFANPFSYEMKKYLEKYGVIQTSAQFGKCNEKRTEPSLNFHELSYNPMRKLGIGSKNGPKEWRRIIHDIDEKKSKRNYQVGEYDSEDLLYHTVYSDFEDYD</sequence>
<reference evidence="5" key="1">
    <citation type="submission" date="2017-02" db="UniProtKB">
        <authorList>
            <consortium name="WormBaseParasite"/>
        </authorList>
    </citation>
    <scope>IDENTIFICATION</scope>
</reference>
<keyword evidence="1" id="KW-0175">Coiled coil</keyword>
<accession>A0A0N4U2G4</accession>
<evidence type="ECO:0000313" key="3">
    <source>
        <dbReference type="Proteomes" id="UP000038040"/>
    </source>
</evidence>
<keyword evidence="4" id="KW-1185">Reference proteome</keyword>
<dbReference type="Proteomes" id="UP000274756">
    <property type="component" value="Unassembled WGS sequence"/>
</dbReference>
<dbReference type="OrthoDB" id="5798599at2759"/>
<organism evidence="3 5">
    <name type="scientific">Dracunculus medinensis</name>
    <name type="common">Guinea worm</name>
    <dbReference type="NCBI Taxonomy" id="318479"/>
    <lineage>
        <taxon>Eukaryota</taxon>
        <taxon>Metazoa</taxon>
        <taxon>Ecdysozoa</taxon>
        <taxon>Nematoda</taxon>
        <taxon>Chromadorea</taxon>
        <taxon>Rhabditida</taxon>
        <taxon>Spirurina</taxon>
        <taxon>Dracunculoidea</taxon>
        <taxon>Dracunculidae</taxon>
        <taxon>Dracunculus</taxon>
    </lineage>
</organism>
<evidence type="ECO:0000313" key="4">
    <source>
        <dbReference type="Proteomes" id="UP000274756"/>
    </source>
</evidence>
<gene>
    <name evidence="2" type="ORF">DME_LOCUS5227</name>
</gene>
<dbReference type="STRING" id="318479.A0A0N4U2G4"/>
<dbReference type="EMBL" id="UYYG01001152">
    <property type="protein sequence ID" value="VDN55254.1"/>
    <property type="molecule type" value="Genomic_DNA"/>
</dbReference>
<proteinExistence type="predicted"/>
<feature type="coiled-coil region" evidence="1">
    <location>
        <begin position="195"/>
        <end position="222"/>
    </location>
</feature>
<evidence type="ECO:0000313" key="5">
    <source>
        <dbReference type="WBParaSite" id="DME_0000086701-mRNA-1"/>
    </source>
</evidence>
<evidence type="ECO:0000313" key="2">
    <source>
        <dbReference type="EMBL" id="VDN55254.1"/>
    </source>
</evidence>
<reference evidence="2 4" key="2">
    <citation type="submission" date="2018-11" db="EMBL/GenBank/DDBJ databases">
        <authorList>
            <consortium name="Pathogen Informatics"/>
        </authorList>
    </citation>
    <scope>NUCLEOTIDE SEQUENCE [LARGE SCALE GENOMIC DNA]</scope>
</reference>
<protein>
    <submittedName>
        <fullName evidence="5">Reverse transcriptase domain-containing protein</fullName>
    </submittedName>
</protein>
<dbReference type="AlphaFoldDB" id="A0A0N4U2G4"/>
<name>A0A0N4U2G4_DRAME</name>
<dbReference type="WBParaSite" id="DME_0000086701-mRNA-1">
    <property type="protein sequence ID" value="DME_0000086701-mRNA-1"/>
    <property type="gene ID" value="DME_0000086701"/>
</dbReference>